<dbReference type="AlphaFoldDB" id="A0AAD9S225"/>
<dbReference type="EMBL" id="JAUJFL010000011">
    <property type="protein sequence ID" value="KAK2596293.1"/>
    <property type="molecule type" value="Genomic_DNA"/>
</dbReference>
<keyword evidence="3" id="KW-1185">Reference proteome</keyword>
<accession>A0AAD9S225</accession>
<protein>
    <recommendedName>
        <fullName evidence="1">Clr5 domain-containing protein</fullName>
    </recommendedName>
</protein>
<comment type="caution">
    <text evidence="2">The sequence shown here is derived from an EMBL/GenBank/DDBJ whole genome shotgun (WGS) entry which is preliminary data.</text>
</comment>
<evidence type="ECO:0000259" key="1">
    <source>
        <dbReference type="Pfam" id="PF14420"/>
    </source>
</evidence>
<gene>
    <name evidence="2" type="ORF">N8I77_013189</name>
</gene>
<name>A0AAD9S225_PHOAM</name>
<proteinExistence type="predicted"/>
<evidence type="ECO:0000313" key="3">
    <source>
        <dbReference type="Proteomes" id="UP001265746"/>
    </source>
</evidence>
<feature type="domain" description="Clr5" evidence="1">
    <location>
        <begin position="14"/>
        <end position="48"/>
    </location>
</feature>
<sequence length="242" mass="27759">MPAHSRAIPVRSADDVWHRHESQIKDLYQNQRKTLEEVKHLMEEKGFPKKPLSTWESKLRETLRLRKRANAKDWPLIYQHILPRLKHPKKKALKKKTRICLNNSEILWDKAWKEIRRSRALEMDFQSNKVPPASDMRFLSIPEPAPAWNYNTDPIARNISFTNNTASSSASSVKCVDTLQSYHSTHTCTDAEFSGSTSLANTGLHDVFFVLPLTRMCHNYSMARILPVDATSVADSEAHPAT</sequence>
<reference evidence="2" key="1">
    <citation type="submission" date="2023-06" db="EMBL/GenBank/DDBJ databases">
        <authorList>
            <person name="Noh H."/>
        </authorList>
    </citation>
    <scope>NUCLEOTIDE SEQUENCE</scope>
    <source>
        <strain evidence="2">DUCC20226</strain>
    </source>
</reference>
<evidence type="ECO:0000313" key="2">
    <source>
        <dbReference type="EMBL" id="KAK2596293.1"/>
    </source>
</evidence>
<dbReference type="Pfam" id="PF14420">
    <property type="entry name" value="Clr5"/>
    <property type="match status" value="1"/>
</dbReference>
<dbReference type="Proteomes" id="UP001265746">
    <property type="component" value="Unassembled WGS sequence"/>
</dbReference>
<dbReference type="InterPro" id="IPR025676">
    <property type="entry name" value="Clr5_dom"/>
</dbReference>
<organism evidence="2 3">
    <name type="scientific">Phomopsis amygdali</name>
    <name type="common">Fusicoccum amygdali</name>
    <dbReference type="NCBI Taxonomy" id="1214568"/>
    <lineage>
        <taxon>Eukaryota</taxon>
        <taxon>Fungi</taxon>
        <taxon>Dikarya</taxon>
        <taxon>Ascomycota</taxon>
        <taxon>Pezizomycotina</taxon>
        <taxon>Sordariomycetes</taxon>
        <taxon>Sordariomycetidae</taxon>
        <taxon>Diaporthales</taxon>
        <taxon>Diaporthaceae</taxon>
        <taxon>Diaporthe</taxon>
    </lineage>
</organism>